<keyword evidence="7 10" id="KW-0067">ATP-binding</keyword>
<evidence type="ECO:0000256" key="12">
    <source>
        <dbReference type="RuleBase" id="RU003784"/>
    </source>
</evidence>
<evidence type="ECO:0000256" key="11">
    <source>
        <dbReference type="RuleBase" id="RU003783"/>
    </source>
</evidence>
<organism evidence="14 15">
    <name type="scientific">Phormidium yuhuli AB48</name>
    <dbReference type="NCBI Taxonomy" id="2940671"/>
    <lineage>
        <taxon>Bacteria</taxon>
        <taxon>Bacillati</taxon>
        <taxon>Cyanobacteriota</taxon>
        <taxon>Cyanophyceae</taxon>
        <taxon>Oscillatoriophycideae</taxon>
        <taxon>Oscillatoriales</taxon>
        <taxon>Oscillatoriaceae</taxon>
        <taxon>Phormidium</taxon>
        <taxon>Phormidium yuhuli</taxon>
    </lineage>
</organism>
<dbReference type="EMBL" id="CP098611">
    <property type="protein sequence ID" value="USR92963.1"/>
    <property type="molecule type" value="Genomic_DNA"/>
</dbReference>
<gene>
    <name evidence="10 14" type="primary">miaA</name>
    <name evidence="14" type="ORF">NEA10_09685</name>
</gene>
<dbReference type="Pfam" id="PF01715">
    <property type="entry name" value="IPPT"/>
    <property type="match status" value="1"/>
</dbReference>
<evidence type="ECO:0000256" key="7">
    <source>
        <dbReference type="ARBA" id="ARBA00022840"/>
    </source>
</evidence>
<dbReference type="NCBIfam" id="TIGR00174">
    <property type="entry name" value="miaA"/>
    <property type="match status" value="1"/>
</dbReference>
<evidence type="ECO:0000256" key="1">
    <source>
        <dbReference type="ARBA" id="ARBA00001946"/>
    </source>
</evidence>
<evidence type="ECO:0000256" key="3">
    <source>
        <dbReference type="ARBA" id="ARBA00005842"/>
    </source>
</evidence>
<dbReference type="InterPro" id="IPR027417">
    <property type="entry name" value="P-loop_NTPase"/>
</dbReference>
<reference evidence="14" key="1">
    <citation type="submission" date="2022-06" db="EMBL/GenBank/DDBJ databases">
        <title>Genome sequence of Phormidium yuhuli AB48 isolated from an industrial photobioreactor environment.</title>
        <authorList>
            <person name="Qiu Y."/>
            <person name="Noonan A.J.C."/>
            <person name="Dofher K."/>
            <person name="Koch M."/>
            <person name="Kieft B."/>
            <person name="Lin X."/>
            <person name="Ziels R.M."/>
            <person name="Hallam S.J."/>
        </authorList>
    </citation>
    <scope>NUCLEOTIDE SEQUENCE</scope>
    <source>
        <strain evidence="14">AB48</strain>
    </source>
</reference>
<dbReference type="SUPFAM" id="SSF52540">
    <property type="entry name" value="P-loop containing nucleoside triphosphate hydrolases"/>
    <property type="match status" value="2"/>
</dbReference>
<feature type="site" description="Interaction with substrate tRNA" evidence="10">
    <location>
        <position position="102"/>
    </location>
</feature>
<feature type="region of interest" description="Interaction with substrate tRNA" evidence="10">
    <location>
        <begin position="34"/>
        <end position="37"/>
    </location>
</feature>
<dbReference type="RefSeq" id="WP_252665138.1">
    <property type="nucleotide sequence ID" value="NZ_CP098611.1"/>
</dbReference>
<dbReference type="Proteomes" id="UP001056708">
    <property type="component" value="Chromosome"/>
</dbReference>
<evidence type="ECO:0000256" key="5">
    <source>
        <dbReference type="ARBA" id="ARBA00022694"/>
    </source>
</evidence>
<evidence type="ECO:0000313" key="14">
    <source>
        <dbReference type="EMBL" id="USR92963.1"/>
    </source>
</evidence>
<comment type="subunit">
    <text evidence="10">Monomer.</text>
</comment>
<feature type="site" description="Interaction with substrate tRNA" evidence="10">
    <location>
        <position position="125"/>
    </location>
</feature>
<accession>A0ABY5AVW8</accession>
<evidence type="ECO:0000256" key="13">
    <source>
        <dbReference type="RuleBase" id="RU003785"/>
    </source>
</evidence>
<keyword evidence="6 10" id="KW-0547">Nucleotide-binding</keyword>
<dbReference type="HAMAP" id="MF_00185">
    <property type="entry name" value="IPP_trans"/>
    <property type="match status" value="1"/>
</dbReference>
<protein>
    <recommendedName>
        <fullName evidence="10">tRNA dimethylallyltransferase</fullName>
        <ecNumber evidence="10">2.5.1.75</ecNumber>
    </recommendedName>
    <alternativeName>
        <fullName evidence="10">Dimethylallyl diphosphate:tRNA dimethylallyltransferase</fullName>
        <shortName evidence="10">DMAPP:tRNA dimethylallyltransferase</shortName>
        <shortName evidence="10">DMATase</shortName>
    </alternativeName>
    <alternativeName>
        <fullName evidence="10">Isopentenyl-diphosphate:tRNA isopentenyltransferase</fullName>
        <shortName evidence="10">IPP transferase</shortName>
        <shortName evidence="10">IPPT</shortName>
        <shortName evidence="10">IPTase</shortName>
    </alternativeName>
</protein>
<evidence type="ECO:0000256" key="8">
    <source>
        <dbReference type="ARBA" id="ARBA00022842"/>
    </source>
</evidence>
<name>A0ABY5AVW8_9CYAN</name>
<keyword evidence="5 10" id="KW-0819">tRNA processing</keyword>
<comment type="similarity">
    <text evidence="3 10 13">Belongs to the IPP transferase family.</text>
</comment>
<dbReference type="InterPro" id="IPR039657">
    <property type="entry name" value="Dimethylallyltransferase"/>
</dbReference>
<comment type="function">
    <text evidence="2 10 12">Catalyzes the transfer of a dimethylallyl group onto the adenine at position 37 in tRNAs that read codons beginning with uridine, leading to the formation of N6-(dimethylallyl)adenosine (i(6)A).</text>
</comment>
<comment type="catalytic activity">
    <reaction evidence="9 10 11">
        <text>adenosine(37) in tRNA + dimethylallyl diphosphate = N(6)-dimethylallyladenosine(37) in tRNA + diphosphate</text>
        <dbReference type="Rhea" id="RHEA:26482"/>
        <dbReference type="Rhea" id="RHEA-COMP:10162"/>
        <dbReference type="Rhea" id="RHEA-COMP:10375"/>
        <dbReference type="ChEBI" id="CHEBI:33019"/>
        <dbReference type="ChEBI" id="CHEBI:57623"/>
        <dbReference type="ChEBI" id="CHEBI:74411"/>
        <dbReference type="ChEBI" id="CHEBI:74415"/>
        <dbReference type="EC" id="2.5.1.75"/>
    </reaction>
</comment>
<feature type="binding site" evidence="10">
    <location>
        <begin position="11"/>
        <end position="16"/>
    </location>
    <ligand>
        <name>substrate</name>
    </ligand>
</feature>
<keyword evidence="8 10" id="KW-0460">Magnesium</keyword>
<dbReference type="EC" id="2.5.1.75" evidence="10"/>
<evidence type="ECO:0000256" key="9">
    <source>
        <dbReference type="ARBA" id="ARBA00049563"/>
    </source>
</evidence>
<dbReference type="Gene3D" id="3.40.50.300">
    <property type="entry name" value="P-loop containing nucleotide triphosphate hydrolases"/>
    <property type="match status" value="1"/>
</dbReference>
<dbReference type="Gene3D" id="1.10.20.140">
    <property type="match status" value="1"/>
</dbReference>
<comment type="caution">
    <text evidence="10">Lacks conserved residue(s) required for the propagation of feature annotation.</text>
</comment>
<evidence type="ECO:0000313" key="15">
    <source>
        <dbReference type="Proteomes" id="UP001056708"/>
    </source>
</evidence>
<evidence type="ECO:0000256" key="6">
    <source>
        <dbReference type="ARBA" id="ARBA00022741"/>
    </source>
</evidence>
<sequence>MRGLIVICGATATGKSQLAIAVAQRLGSVILSADSRQVYREFDIGTAKPSLEQQRQVPHYFIDSCDPRETFTMGQYQRQAQQQIARQHQNCPESPPLLVGGTGLYIKSVTRGLRMPAISPQPQLRSQLQRLGQRQCHQLLQQVDEPASQRIHPNDASRTLRALEVYYVSGRPLSEQQGEQPPKYPILHLGLHADPDPLRERIARRTRQMVEMGLVEEVNHLCDRYGDDLPLLQTLGYAEMRGYRRGEISLEEAIAQTTLHTCQFAKRQRTWFRAYPEIEWFDVNDSHLTERVFTRIQQWRNTC</sequence>
<keyword evidence="4 10" id="KW-0808">Transferase</keyword>
<keyword evidence="15" id="KW-1185">Reference proteome</keyword>
<dbReference type="PANTHER" id="PTHR11088:SF60">
    <property type="entry name" value="TRNA DIMETHYLALLYLTRANSFERASE"/>
    <property type="match status" value="1"/>
</dbReference>
<proteinExistence type="inferred from homology"/>
<feature type="binding site" evidence="10">
    <location>
        <begin position="9"/>
        <end position="16"/>
    </location>
    <ligand>
        <name>ATP</name>
        <dbReference type="ChEBI" id="CHEBI:30616"/>
    </ligand>
</feature>
<evidence type="ECO:0000256" key="2">
    <source>
        <dbReference type="ARBA" id="ARBA00003213"/>
    </source>
</evidence>
<dbReference type="InterPro" id="IPR018022">
    <property type="entry name" value="IPT"/>
</dbReference>
<evidence type="ECO:0000256" key="4">
    <source>
        <dbReference type="ARBA" id="ARBA00022679"/>
    </source>
</evidence>
<dbReference type="GO" id="GO:0052381">
    <property type="term" value="F:tRNA dimethylallyltransferase activity"/>
    <property type="evidence" value="ECO:0007669"/>
    <property type="project" value="UniProtKB-EC"/>
</dbReference>
<dbReference type="PANTHER" id="PTHR11088">
    <property type="entry name" value="TRNA DIMETHYLALLYLTRANSFERASE"/>
    <property type="match status" value="1"/>
</dbReference>
<comment type="cofactor">
    <cofactor evidence="1 10">
        <name>Mg(2+)</name>
        <dbReference type="ChEBI" id="CHEBI:18420"/>
    </cofactor>
</comment>
<evidence type="ECO:0000256" key="10">
    <source>
        <dbReference type="HAMAP-Rule" id="MF_00185"/>
    </source>
</evidence>